<dbReference type="EMBL" id="JADBJN010000004">
    <property type="protein sequence ID" value="KAG5669421.1"/>
    <property type="molecule type" value="Genomic_DNA"/>
</dbReference>
<evidence type="ECO:0000313" key="3">
    <source>
        <dbReference type="EMBL" id="KAG5669421.1"/>
    </source>
</evidence>
<dbReference type="InterPro" id="IPR036508">
    <property type="entry name" value="Chitin-bd_dom_sf"/>
</dbReference>
<dbReference type="InterPro" id="IPR002557">
    <property type="entry name" value="Chitin-bd_dom"/>
</dbReference>
<evidence type="ECO:0000259" key="2">
    <source>
        <dbReference type="PROSITE" id="PS50940"/>
    </source>
</evidence>
<dbReference type="OrthoDB" id="6020543at2759"/>
<evidence type="ECO:0000313" key="4">
    <source>
        <dbReference type="Proteomes" id="UP001107558"/>
    </source>
</evidence>
<proteinExistence type="predicted"/>
<dbReference type="Proteomes" id="UP001107558">
    <property type="component" value="Chromosome 4"/>
</dbReference>
<keyword evidence="4" id="KW-1185">Reference proteome</keyword>
<keyword evidence="1" id="KW-0732">Signal</keyword>
<accession>A0A9J6BHX2</accession>
<gene>
    <name evidence="3" type="ORF">PVAND_017308</name>
</gene>
<dbReference type="AlphaFoldDB" id="A0A9J6BHX2"/>
<comment type="caution">
    <text evidence="3">The sequence shown here is derived from an EMBL/GenBank/DDBJ whole genome shotgun (WGS) entry which is preliminary data.</text>
</comment>
<dbReference type="GO" id="GO:0008061">
    <property type="term" value="F:chitin binding"/>
    <property type="evidence" value="ECO:0007669"/>
    <property type="project" value="InterPro"/>
</dbReference>
<protein>
    <recommendedName>
        <fullName evidence="2">Chitin-binding type-2 domain-containing protein</fullName>
    </recommendedName>
</protein>
<dbReference type="SMART" id="SM00494">
    <property type="entry name" value="ChtBD2"/>
    <property type="match status" value="2"/>
</dbReference>
<feature type="signal peptide" evidence="1">
    <location>
        <begin position="1"/>
        <end position="16"/>
    </location>
</feature>
<reference evidence="3" key="1">
    <citation type="submission" date="2021-03" db="EMBL/GenBank/DDBJ databases">
        <title>Chromosome level genome of the anhydrobiotic midge Polypedilum vanderplanki.</title>
        <authorList>
            <person name="Yoshida Y."/>
            <person name="Kikawada T."/>
            <person name="Gusev O."/>
        </authorList>
    </citation>
    <scope>NUCLEOTIDE SEQUENCE</scope>
    <source>
        <strain evidence="3">NIAS01</strain>
        <tissue evidence="3">Whole body or cell culture</tissue>
    </source>
</reference>
<dbReference type="PROSITE" id="PS50940">
    <property type="entry name" value="CHIT_BIND_II"/>
    <property type="match status" value="1"/>
</dbReference>
<feature type="domain" description="Chitin-binding type-2" evidence="2">
    <location>
        <begin position="105"/>
        <end position="166"/>
    </location>
</feature>
<organism evidence="3 4">
    <name type="scientific">Polypedilum vanderplanki</name>
    <name type="common">Sleeping chironomid midge</name>
    <dbReference type="NCBI Taxonomy" id="319348"/>
    <lineage>
        <taxon>Eukaryota</taxon>
        <taxon>Metazoa</taxon>
        <taxon>Ecdysozoa</taxon>
        <taxon>Arthropoda</taxon>
        <taxon>Hexapoda</taxon>
        <taxon>Insecta</taxon>
        <taxon>Pterygota</taxon>
        <taxon>Neoptera</taxon>
        <taxon>Endopterygota</taxon>
        <taxon>Diptera</taxon>
        <taxon>Nematocera</taxon>
        <taxon>Chironomoidea</taxon>
        <taxon>Chironomidae</taxon>
        <taxon>Chironominae</taxon>
        <taxon>Polypedilum</taxon>
        <taxon>Polypedilum</taxon>
    </lineage>
</organism>
<evidence type="ECO:0000256" key="1">
    <source>
        <dbReference type="SAM" id="SignalP"/>
    </source>
</evidence>
<feature type="chain" id="PRO_5039919149" description="Chitin-binding type-2 domain-containing protein" evidence="1">
    <location>
        <begin position="17"/>
        <end position="282"/>
    </location>
</feature>
<dbReference type="GO" id="GO:0005576">
    <property type="term" value="C:extracellular region"/>
    <property type="evidence" value="ECO:0007669"/>
    <property type="project" value="InterPro"/>
</dbReference>
<name>A0A9J6BHX2_POLVA</name>
<sequence length="282" mass="30584">MKIFVAVLTIIVAVATFEDKDWVAGIVAKLSPSADTIDTESFCSTAVNFATSCDSSGCDSTDPDPTVKFCYEGSAYDLKTCTGSTPYCSGGACVATAPKECYAKNFNCPGPGFFPQYDDCYTYYNCTYDGTTNKIIAKQVKCPTGYAFNPTGPVERLCLRGQPCMRVYCTPGKFAEWKPINYAGFTTNQIAIYCVNGAYSYIDSCNSGWSIDATNATTKNCSIRCSRDYLKAVAIDNNGGYNLCLGGKYYFRSCENGQIFDGVTLSCKTKVDTNDNSNVNPN</sequence>
<dbReference type="SUPFAM" id="SSF57625">
    <property type="entry name" value="Invertebrate chitin-binding proteins"/>
    <property type="match status" value="1"/>
</dbReference>